<evidence type="ECO:0000313" key="6">
    <source>
        <dbReference type="EMBL" id="QPJ63780.1"/>
    </source>
</evidence>
<keyword evidence="6" id="KW-0808">Transferase</keyword>
<sequence length="349" mass="38727">MYEVIRSGKFILGPQVKDLEDKIAEYCQSRFAVGVSSGTDALVIALMTANVGPGDEVITSPFTFFATVGSIVRVGAKPVFVDIDPVTFNLDPSLIPAAVNEKTKAIIPVHLYGQCAEMEAINSIAKENNLVVIEDAAQAIGSEYKDQRAGSLGDMGCFSFFPTKNLGGMGDGGLVTTNSEDLFERLKILRVHGSHPKYYHKWVGGNFRLDTLQAAVVAAKLPYLDKWTQKRQDNADRYRKLISDAKLDDHIQTPQEVMTRHIYNQFVLRVADGKRDALRQHFQKNGIGCEVYYPLSLHEQECFRDLGYKTGDFKVSEKAAAETLALPNSFEVTPQQQEYVVAAIQDFFS</sequence>
<dbReference type="Gene3D" id="3.90.1150.10">
    <property type="entry name" value="Aspartate Aminotransferase, domain 1"/>
    <property type="match status" value="1"/>
</dbReference>
<dbReference type="InterPro" id="IPR015424">
    <property type="entry name" value="PyrdxlP-dep_Trfase"/>
</dbReference>
<evidence type="ECO:0000256" key="1">
    <source>
        <dbReference type="ARBA" id="ARBA00022898"/>
    </source>
</evidence>
<evidence type="ECO:0000313" key="7">
    <source>
        <dbReference type="Proteomes" id="UP000594688"/>
    </source>
</evidence>
<evidence type="ECO:0000256" key="4">
    <source>
        <dbReference type="PIRSR" id="PIRSR000390-2"/>
    </source>
</evidence>
<name>A0A7T0G1U9_9BACT</name>
<dbReference type="CDD" id="cd00616">
    <property type="entry name" value="AHBA_syn"/>
    <property type="match status" value="1"/>
</dbReference>
<dbReference type="GO" id="GO:0008483">
    <property type="term" value="F:transaminase activity"/>
    <property type="evidence" value="ECO:0007669"/>
    <property type="project" value="UniProtKB-KW"/>
</dbReference>
<reference evidence="6 7" key="1">
    <citation type="submission" date="2020-02" db="EMBL/GenBank/DDBJ databases">
        <title>Genomic and physiological characterization of two novel Nitrospinaceae genera.</title>
        <authorList>
            <person name="Mueller A.J."/>
            <person name="Jung M.-Y."/>
            <person name="Strachan C.R."/>
            <person name="Herbold C.W."/>
            <person name="Kirkegaard R.H."/>
            <person name="Daims H."/>
        </authorList>
    </citation>
    <scope>NUCLEOTIDE SEQUENCE [LARGE SCALE GENOMIC DNA]</scope>
    <source>
        <strain evidence="6">EB</strain>
    </source>
</reference>
<accession>A0A7T0G1U9</accession>
<comment type="similarity">
    <text evidence="2 5">Belongs to the DegT/DnrJ/EryC1 family.</text>
</comment>
<protein>
    <submittedName>
        <fullName evidence="6">DegT/DnrJ/EryC1/StrS family aminotransferase</fullName>
    </submittedName>
</protein>
<keyword evidence="1 4" id="KW-0663">Pyridoxal phosphate</keyword>
<evidence type="ECO:0000256" key="5">
    <source>
        <dbReference type="RuleBase" id="RU004508"/>
    </source>
</evidence>
<dbReference type="KEGG" id="nli:G3M70_09975"/>
<keyword evidence="6" id="KW-0032">Aminotransferase</keyword>
<dbReference type="EMBL" id="CP048685">
    <property type="protein sequence ID" value="QPJ63780.1"/>
    <property type="molecule type" value="Genomic_DNA"/>
</dbReference>
<dbReference type="Gene3D" id="3.40.640.10">
    <property type="entry name" value="Type I PLP-dependent aspartate aminotransferase-like (Major domain)"/>
    <property type="match status" value="1"/>
</dbReference>
<dbReference type="InterPro" id="IPR015421">
    <property type="entry name" value="PyrdxlP-dep_Trfase_major"/>
</dbReference>
<dbReference type="SUPFAM" id="SSF53383">
    <property type="entry name" value="PLP-dependent transferases"/>
    <property type="match status" value="1"/>
</dbReference>
<gene>
    <name evidence="6" type="ORF">G3M70_09975</name>
</gene>
<dbReference type="Pfam" id="PF01041">
    <property type="entry name" value="DegT_DnrJ_EryC1"/>
    <property type="match status" value="1"/>
</dbReference>
<dbReference type="PANTHER" id="PTHR30244:SF36">
    <property type="entry name" value="3-OXO-GLUCOSE-6-PHOSPHATE:GLUTAMATE AMINOTRANSFERASE"/>
    <property type="match status" value="1"/>
</dbReference>
<dbReference type="GO" id="GO:0000271">
    <property type="term" value="P:polysaccharide biosynthetic process"/>
    <property type="evidence" value="ECO:0007669"/>
    <property type="project" value="TreeGrafter"/>
</dbReference>
<organism evidence="6 7">
    <name type="scientific">Candidatus Nitronauta litoralis</name>
    <dbReference type="NCBI Taxonomy" id="2705533"/>
    <lineage>
        <taxon>Bacteria</taxon>
        <taxon>Pseudomonadati</taxon>
        <taxon>Nitrospinota/Tectimicrobiota group</taxon>
        <taxon>Nitrospinota</taxon>
        <taxon>Nitrospinia</taxon>
        <taxon>Nitrospinales</taxon>
        <taxon>Nitrospinaceae</taxon>
        <taxon>Candidatus Nitronauta</taxon>
    </lineage>
</organism>
<dbReference type="Proteomes" id="UP000594688">
    <property type="component" value="Chromosome"/>
</dbReference>
<dbReference type="AlphaFoldDB" id="A0A7T0G1U9"/>
<dbReference type="FunFam" id="3.40.640.10:FF:000089">
    <property type="entry name" value="Aminotransferase, DegT/DnrJ/EryC1/StrS family"/>
    <property type="match status" value="1"/>
</dbReference>
<feature type="modified residue" description="N6-(pyridoxal phosphate)lysine" evidence="4">
    <location>
        <position position="164"/>
    </location>
</feature>
<dbReference type="InterPro" id="IPR000653">
    <property type="entry name" value="DegT/StrS_aminotransferase"/>
</dbReference>
<dbReference type="PANTHER" id="PTHR30244">
    <property type="entry name" value="TRANSAMINASE"/>
    <property type="match status" value="1"/>
</dbReference>
<evidence type="ECO:0000256" key="3">
    <source>
        <dbReference type="PIRSR" id="PIRSR000390-1"/>
    </source>
</evidence>
<proteinExistence type="inferred from homology"/>
<dbReference type="PIRSF" id="PIRSF000390">
    <property type="entry name" value="PLP_StrS"/>
    <property type="match status" value="1"/>
</dbReference>
<evidence type="ECO:0000256" key="2">
    <source>
        <dbReference type="ARBA" id="ARBA00037999"/>
    </source>
</evidence>
<dbReference type="InterPro" id="IPR015422">
    <property type="entry name" value="PyrdxlP-dep_Trfase_small"/>
</dbReference>
<dbReference type="GO" id="GO:0030170">
    <property type="term" value="F:pyridoxal phosphate binding"/>
    <property type="evidence" value="ECO:0007669"/>
    <property type="project" value="TreeGrafter"/>
</dbReference>
<feature type="active site" description="Proton acceptor" evidence="3">
    <location>
        <position position="164"/>
    </location>
</feature>